<evidence type="ECO:0000256" key="4">
    <source>
        <dbReference type="ARBA" id="ARBA00022475"/>
    </source>
</evidence>
<dbReference type="Pfam" id="PF00005">
    <property type="entry name" value="ABC_tran"/>
    <property type="match status" value="1"/>
</dbReference>
<evidence type="ECO:0000256" key="2">
    <source>
        <dbReference type="ARBA" id="ARBA00005417"/>
    </source>
</evidence>
<keyword evidence="5" id="KW-0547">Nucleotide-binding</keyword>
<dbReference type="InterPro" id="IPR003593">
    <property type="entry name" value="AAA+_ATPase"/>
</dbReference>
<dbReference type="Gene3D" id="3.40.50.300">
    <property type="entry name" value="P-loop containing nucleotide triphosphate hydrolases"/>
    <property type="match status" value="1"/>
</dbReference>
<dbReference type="GO" id="GO:0005886">
    <property type="term" value="C:plasma membrane"/>
    <property type="evidence" value="ECO:0007669"/>
    <property type="project" value="UniProtKB-SubCell"/>
</dbReference>
<evidence type="ECO:0000256" key="5">
    <source>
        <dbReference type="ARBA" id="ARBA00022741"/>
    </source>
</evidence>
<dbReference type="Pfam" id="PF08352">
    <property type="entry name" value="oligo_HPY"/>
    <property type="match status" value="1"/>
</dbReference>
<evidence type="ECO:0000256" key="6">
    <source>
        <dbReference type="ARBA" id="ARBA00022840"/>
    </source>
</evidence>
<dbReference type="PROSITE" id="PS00211">
    <property type="entry name" value="ABC_TRANSPORTER_1"/>
    <property type="match status" value="1"/>
</dbReference>
<accession>A0A8J6U1Z2</accession>
<sequence>MTPLLDVRGLTTNFYTEDGIVRAVRNVSFHVMPGETLGVVGESGCGKSITGLSIMRLVPNPPGRIDNGEILFEGRDLLKLSDHQMRDVRGLNISMIFQDPMTSLNPVLTVERQIGETLRRHKGLTGKQARARAIELLRMVGIPYAEQRVDEYPHQFSGGMRQRVMIAIALSCNPRLVIADEPTTALDVTIQAQILELMKSMQSEHRSGLILITHSMGVVAGMADRVQVMYAGTIVETATTEELFANPRHPYTVGLMQSIPRLDARDKTRLQPIRGLPPELINPPEACPFAPRCAYVKKACHDARPPLLEVSRGHMSACWFWDEVSRERSVVLTGAPA</sequence>
<organism evidence="9 10">
    <name type="scientific">Oryzicola mucosus</name>
    <dbReference type="NCBI Taxonomy" id="2767425"/>
    <lineage>
        <taxon>Bacteria</taxon>
        <taxon>Pseudomonadati</taxon>
        <taxon>Pseudomonadota</taxon>
        <taxon>Alphaproteobacteria</taxon>
        <taxon>Hyphomicrobiales</taxon>
        <taxon>Phyllobacteriaceae</taxon>
        <taxon>Oryzicola</taxon>
    </lineage>
</organism>
<dbReference type="InterPro" id="IPR017871">
    <property type="entry name" value="ABC_transporter-like_CS"/>
</dbReference>
<keyword evidence="3" id="KW-0813">Transport</keyword>
<dbReference type="Proteomes" id="UP000643405">
    <property type="component" value="Unassembled WGS sequence"/>
</dbReference>
<dbReference type="InterPro" id="IPR050388">
    <property type="entry name" value="ABC_Ni/Peptide_Import"/>
</dbReference>
<gene>
    <name evidence="9" type="ORF">ICI42_23080</name>
</gene>
<evidence type="ECO:0000256" key="3">
    <source>
        <dbReference type="ARBA" id="ARBA00022448"/>
    </source>
</evidence>
<evidence type="ECO:0000313" key="10">
    <source>
        <dbReference type="Proteomes" id="UP000643405"/>
    </source>
</evidence>
<feature type="domain" description="ABC transporter" evidence="8">
    <location>
        <begin position="7"/>
        <end position="256"/>
    </location>
</feature>
<name>A0A8J6U1Z2_9HYPH</name>
<evidence type="ECO:0000313" key="9">
    <source>
        <dbReference type="EMBL" id="MBD0417521.1"/>
    </source>
</evidence>
<dbReference type="GO" id="GO:0016887">
    <property type="term" value="F:ATP hydrolysis activity"/>
    <property type="evidence" value="ECO:0007669"/>
    <property type="project" value="InterPro"/>
</dbReference>
<proteinExistence type="inferred from homology"/>
<dbReference type="SMART" id="SM00382">
    <property type="entry name" value="AAA"/>
    <property type="match status" value="1"/>
</dbReference>
<keyword evidence="10" id="KW-1185">Reference proteome</keyword>
<comment type="subcellular location">
    <subcellularLocation>
        <location evidence="1">Cell inner membrane</location>
        <topology evidence="1">Peripheral membrane protein</topology>
    </subcellularLocation>
</comment>
<dbReference type="InterPro" id="IPR013563">
    <property type="entry name" value="Oligopep_ABC_C"/>
</dbReference>
<protein>
    <submittedName>
        <fullName evidence="9">ABC transporter ATP-binding protein</fullName>
    </submittedName>
</protein>
<evidence type="ECO:0000256" key="7">
    <source>
        <dbReference type="ARBA" id="ARBA00023136"/>
    </source>
</evidence>
<keyword evidence="7" id="KW-0472">Membrane</keyword>
<comment type="caution">
    <text evidence="9">The sequence shown here is derived from an EMBL/GenBank/DDBJ whole genome shotgun (WGS) entry which is preliminary data.</text>
</comment>
<dbReference type="GO" id="GO:0015833">
    <property type="term" value="P:peptide transport"/>
    <property type="evidence" value="ECO:0007669"/>
    <property type="project" value="InterPro"/>
</dbReference>
<keyword evidence="6 9" id="KW-0067">ATP-binding</keyword>
<evidence type="ECO:0000259" key="8">
    <source>
        <dbReference type="PROSITE" id="PS50893"/>
    </source>
</evidence>
<dbReference type="PANTHER" id="PTHR43297:SF2">
    <property type="entry name" value="DIPEPTIDE TRANSPORT ATP-BINDING PROTEIN DPPD"/>
    <property type="match status" value="1"/>
</dbReference>
<dbReference type="PANTHER" id="PTHR43297">
    <property type="entry name" value="OLIGOPEPTIDE TRANSPORT ATP-BINDING PROTEIN APPD"/>
    <property type="match status" value="1"/>
</dbReference>
<evidence type="ECO:0000256" key="1">
    <source>
        <dbReference type="ARBA" id="ARBA00004417"/>
    </source>
</evidence>
<dbReference type="FunFam" id="3.40.50.300:FF:000016">
    <property type="entry name" value="Oligopeptide ABC transporter ATP-binding component"/>
    <property type="match status" value="1"/>
</dbReference>
<reference evidence="9" key="1">
    <citation type="submission" date="2020-09" db="EMBL/GenBank/DDBJ databases">
        <title>Genome seq and assembly of Tianweitania sp.</title>
        <authorList>
            <person name="Chhetri G."/>
        </authorList>
    </citation>
    <scope>NUCLEOTIDE SEQUENCE</scope>
    <source>
        <strain evidence="9">Rool2</strain>
    </source>
</reference>
<keyword evidence="4" id="KW-1003">Cell membrane</keyword>
<dbReference type="GO" id="GO:0005524">
    <property type="term" value="F:ATP binding"/>
    <property type="evidence" value="ECO:0007669"/>
    <property type="project" value="UniProtKB-KW"/>
</dbReference>
<dbReference type="SUPFAM" id="SSF52540">
    <property type="entry name" value="P-loop containing nucleoside triphosphate hydrolases"/>
    <property type="match status" value="1"/>
</dbReference>
<dbReference type="InterPro" id="IPR027417">
    <property type="entry name" value="P-loop_NTPase"/>
</dbReference>
<dbReference type="NCBIfam" id="TIGR01727">
    <property type="entry name" value="oligo_HPY"/>
    <property type="match status" value="1"/>
</dbReference>
<dbReference type="GO" id="GO:0055085">
    <property type="term" value="P:transmembrane transport"/>
    <property type="evidence" value="ECO:0007669"/>
    <property type="project" value="UniProtKB-ARBA"/>
</dbReference>
<dbReference type="InterPro" id="IPR003439">
    <property type="entry name" value="ABC_transporter-like_ATP-bd"/>
</dbReference>
<dbReference type="AlphaFoldDB" id="A0A8J6U1Z2"/>
<comment type="similarity">
    <text evidence="2">Belongs to the ABC transporter superfamily.</text>
</comment>
<dbReference type="EMBL" id="JACVVX010000017">
    <property type="protein sequence ID" value="MBD0417521.1"/>
    <property type="molecule type" value="Genomic_DNA"/>
</dbReference>
<dbReference type="CDD" id="cd03257">
    <property type="entry name" value="ABC_NikE_OppD_transporters"/>
    <property type="match status" value="1"/>
</dbReference>
<dbReference type="PROSITE" id="PS50893">
    <property type="entry name" value="ABC_TRANSPORTER_2"/>
    <property type="match status" value="1"/>
</dbReference>